<dbReference type="AlphaFoldDB" id="A0A0E9XB34"/>
<reference evidence="1" key="2">
    <citation type="journal article" date="2015" name="Fish Shellfish Immunol.">
        <title>Early steps in the European eel (Anguilla anguilla)-Vibrio vulnificus interaction in the gills: Role of the RtxA13 toxin.</title>
        <authorList>
            <person name="Callol A."/>
            <person name="Pajuelo D."/>
            <person name="Ebbesson L."/>
            <person name="Teles M."/>
            <person name="MacKenzie S."/>
            <person name="Amaro C."/>
        </authorList>
    </citation>
    <scope>NUCLEOTIDE SEQUENCE</scope>
</reference>
<reference evidence="1" key="1">
    <citation type="submission" date="2014-11" db="EMBL/GenBank/DDBJ databases">
        <authorList>
            <person name="Amaro Gonzalez C."/>
        </authorList>
    </citation>
    <scope>NUCLEOTIDE SEQUENCE</scope>
</reference>
<sequence>MFLTFFTVWMPVIFEITYADFSVIRFATQKRTGIGKKWESCFEYW</sequence>
<accession>A0A0E9XB34</accession>
<protein>
    <submittedName>
        <fullName evidence="1">Uncharacterized protein</fullName>
    </submittedName>
</protein>
<proteinExistence type="predicted"/>
<evidence type="ECO:0000313" key="1">
    <source>
        <dbReference type="EMBL" id="JAH98888.1"/>
    </source>
</evidence>
<organism evidence="1">
    <name type="scientific">Anguilla anguilla</name>
    <name type="common">European freshwater eel</name>
    <name type="synonym">Muraena anguilla</name>
    <dbReference type="NCBI Taxonomy" id="7936"/>
    <lineage>
        <taxon>Eukaryota</taxon>
        <taxon>Metazoa</taxon>
        <taxon>Chordata</taxon>
        <taxon>Craniata</taxon>
        <taxon>Vertebrata</taxon>
        <taxon>Euteleostomi</taxon>
        <taxon>Actinopterygii</taxon>
        <taxon>Neopterygii</taxon>
        <taxon>Teleostei</taxon>
        <taxon>Anguilliformes</taxon>
        <taxon>Anguillidae</taxon>
        <taxon>Anguilla</taxon>
    </lineage>
</organism>
<dbReference type="EMBL" id="GBXM01009689">
    <property type="protein sequence ID" value="JAH98888.1"/>
    <property type="molecule type" value="Transcribed_RNA"/>
</dbReference>
<name>A0A0E9XB34_ANGAN</name>